<keyword evidence="1" id="KW-1133">Transmembrane helix</keyword>
<feature type="transmembrane region" description="Helical" evidence="1">
    <location>
        <begin position="172"/>
        <end position="194"/>
    </location>
</feature>
<evidence type="ECO:0000313" key="3">
    <source>
        <dbReference type="Proteomes" id="UP000659904"/>
    </source>
</evidence>
<dbReference type="Proteomes" id="UP000659904">
    <property type="component" value="Unassembled WGS sequence"/>
</dbReference>
<evidence type="ECO:0008006" key="4">
    <source>
        <dbReference type="Google" id="ProtNLM"/>
    </source>
</evidence>
<gene>
    <name evidence="2" type="ORF">Cci01nite_01730</name>
</gene>
<feature type="transmembrane region" description="Helical" evidence="1">
    <location>
        <begin position="363"/>
        <end position="382"/>
    </location>
</feature>
<feature type="transmembrane region" description="Helical" evidence="1">
    <location>
        <begin position="286"/>
        <end position="310"/>
    </location>
</feature>
<accession>A0A8J3KHA1</accession>
<dbReference type="EMBL" id="BONH01000001">
    <property type="protein sequence ID" value="GIF95079.1"/>
    <property type="molecule type" value="Genomic_DNA"/>
</dbReference>
<keyword evidence="1" id="KW-0812">Transmembrane</keyword>
<feature type="transmembrane region" description="Helical" evidence="1">
    <location>
        <begin position="17"/>
        <end position="35"/>
    </location>
</feature>
<feature type="transmembrane region" description="Helical" evidence="1">
    <location>
        <begin position="331"/>
        <end position="351"/>
    </location>
</feature>
<protein>
    <recommendedName>
        <fullName evidence="4">Glycosyltransferase RgtA/B/C/D-like domain-containing protein</fullName>
    </recommendedName>
</protein>
<comment type="caution">
    <text evidence="2">The sequence shown here is derived from an EMBL/GenBank/DDBJ whole genome shotgun (WGS) entry which is preliminary data.</text>
</comment>
<dbReference type="AlphaFoldDB" id="A0A8J3KHA1"/>
<keyword evidence="3" id="KW-1185">Reference proteome</keyword>
<evidence type="ECO:0000313" key="2">
    <source>
        <dbReference type="EMBL" id="GIF95079.1"/>
    </source>
</evidence>
<name>A0A8J3KHA1_9ACTN</name>
<evidence type="ECO:0000256" key="1">
    <source>
        <dbReference type="SAM" id="Phobius"/>
    </source>
</evidence>
<feature type="transmembrane region" description="Helical" evidence="1">
    <location>
        <begin position="248"/>
        <end position="274"/>
    </location>
</feature>
<dbReference type="RefSeq" id="WP_239165168.1">
    <property type="nucleotide sequence ID" value="NZ_BONH01000001.1"/>
</dbReference>
<feature type="transmembrane region" description="Helical" evidence="1">
    <location>
        <begin position="214"/>
        <end position="236"/>
    </location>
</feature>
<feature type="transmembrane region" description="Helical" evidence="1">
    <location>
        <begin position="84"/>
        <end position="105"/>
    </location>
</feature>
<sequence>MTTVDPLSTRNRERRDLFGWFVLVSIGLLATWLAVRAGARLGTASAPFLGRYRFELSPMSLLAPVVATAVLGAAWRGWIHRLPWWAVSVGATVAFFAWAVSLALVDGADGLTRSLTPDSYLGDVQEVGDDPLGYLRSFTDRSAEHTAATRGHPPAPVLVLWAVQRLGVTDHLALGLLVTAVGALSVPMVLAAVRDMSGEAAARPYAPVLALAPYAVWTAVSMDAVVATIGAAMTLAGVRATRRHGWRAAAWAVLAGLLLGTAALFSYAVAWLGLSVVFLNFARRRAALNMFAGLGVLLPVLGAARLGFAWTDGLGTAYADFAQRIEPHRSALWWGLISVCALLLAAGPPIYASLRKVRNTPGWPFLVGASGAVLFSVGAGLARGGVEHAWLPYFPWLTIAAVAPERPAGDPVPAPLTLVAVGALSAVVIETVLSTPW</sequence>
<reference evidence="2 3" key="1">
    <citation type="submission" date="2021-01" db="EMBL/GenBank/DDBJ databases">
        <title>Whole genome shotgun sequence of Catellatospora citrea NBRC 14495.</title>
        <authorList>
            <person name="Komaki H."/>
            <person name="Tamura T."/>
        </authorList>
    </citation>
    <scope>NUCLEOTIDE SEQUENCE [LARGE SCALE GENOMIC DNA]</scope>
    <source>
        <strain evidence="2 3">NBRC 14495</strain>
    </source>
</reference>
<keyword evidence="1" id="KW-0472">Membrane</keyword>
<proteinExistence type="predicted"/>
<organism evidence="2 3">
    <name type="scientific">Catellatospora citrea</name>
    <dbReference type="NCBI Taxonomy" id="53366"/>
    <lineage>
        <taxon>Bacteria</taxon>
        <taxon>Bacillati</taxon>
        <taxon>Actinomycetota</taxon>
        <taxon>Actinomycetes</taxon>
        <taxon>Micromonosporales</taxon>
        <taxon>Micromonosporaceae</taxon>
        <taxon>Catellatospora</taxon>
    </lineage>
</organism>
<feature type="transmembrane region" description="Helical" evidence="1">
    <location>
        <begin position="56"/>
        <end position="78"/>
    </location>
</feature>